<keyword evidence="2" id="KW-0479">Metal-binding</keyword>
<dbReference type="Pfam" id="PF02809">
    <property type="entry name" value="UIM"/>
    <property type="match status" value="2"/>
</dbReference>
<feature type="active site" evidence="6">
    <location>
        <position position="383"/>
    </location>
</feature>
<comment type="caution">
    <text evidence="12">The sequence shown here is derived from an EMBL/GenBank/DDBJ whole genome shotgun (WGS) entry which is preliminary data.</text>
</comment>
<dbReference type="Pfam" id="PF00648">
    <property type="entry name" value="Peptidase_C2"/>
    <property type="match status" value="2"/>
</dbReference>
<dbReference type="GO" id="GO:0008270">
    <property type="term" value="F:zinc ion binding"/>
    <property type="evidence" value="ECO:0007669"/>
    <property type="project" value="UniProtKB-KW"/>
</dbReference>
<dbReference type="InterPro" id="IPR022684">
    <property type="entry name" value="Calpain_cysteine_protease"/>
</dbReference>
<evidence type="ECO:0000256" key="8">
    <source>
        <dbReference type="SAM" id="Coils"/>
    </source>
</evidence>
<feature type="domain" description="Calpain catalytic" evidence="10">
    <location>
        <begin position="310"/>
        <end position="755"/>
    </location>
</feature>
<keyword evidence="8" id="KW-0175">Coiled coil</keyword>
<feature type="compositionally biased region" description="Basic and acidic residues" evidence="9">
    <location>
        <begin position="92"/>
        <end position="107"/>
    </location>
</feature>
<feature type="active site" evidence="5 6">
    <location>
        <position position="685"/>
    </location>
</feature>
<dbReference type="PROSITE" id="PS50203">
    <property type="entry name" value="CALPAIN_CAT"/>
    <property type="match status" value="1"/>
</dbReference>
<reference evidence="12 13" key="1">
    <citation type="journal article" date="2020" name="G3 (Bethesda)">
        <title>Improved Reference Genome for Cyclotella cryptica CCMP332, a Model for Cell Wall Morphogenesis, Salinity Adaptation, and Lipid Production in Diatoms (Bacillariophyta).</title>
        <authorList>
            <person name="Roberts W.R."/>
            <person name="Downey K.M."/>
            <person name="Ruck E.C."/>
            <person name="Traller J.C."/>
            <person name="Alverson A.J."/>
        </authorList>
    </citation>
    <scope>NUCLEOTIDE SEQUENCE [LARGE SCALE GENOMIC DNA]</scope>
    <source>
        <strain evidence="12 13">CCMP332</strain>
    </source>
</reference>
<evidence type="ECO:0000313" key="13">
    <source>
        <dbReference type="Proteomes" id="UP001516023"/>
    </source>
</evidence>
<keyword evidence="6" id="KW-0645">Protease</keyword>
<dbReference type="GO" id="GO:0008234">
    <property type="term" value="F:cysteine-type peptidase activity"/>
    <property type="evidence" value="ECO:0007669"/>
    <property type="project" value="UniProtKB-UniRule"/>
</dbReference>
<sequence length="1215" mass="135783">MTGDDGIIDLLSDSDDEASSGIAKAAASSDVVSLLCYDTNDASHAVKADDEIVILSDTETNTKETRGNVPATTSSHGYAVHNPYAKKTTSQLKEHELSYRHCSKQDPDQLYTNREGKVTNDSDPKLSGKYPPPDCAKREIYNPYKKKRKESEIKQSSKKIEMNSKHRKTNQSTCAKAIGLNQTELQAGLVFEEDVYHIQPSLGPIKKTASLKQASLLKKKSVNESEEEEEEAEARLSAHEYTQHQITTRISHNLPPILFHDSDFIAGNPASIDGVHIINKTSKKSNIGKSASNEKCDFILPPAPKCRCRPPKPCILAYSSKEGLNYGRPYYRCPINSCKYFSWAFTSYMLHWYRFGAHNGHVLVKPGRGFRAEDLVQGKVGDCWFLSALAVVAERDDLIDRLVGGNLSNDSADFGVIEVTLFVDGYWKKIVIDNFLPCIISAQDEKKEEDDIKIALEQSLIESGVDSSCIASVIGADVKRINISEKRSSSRFDPNALADECRSTLHDIHEFLHHDRFNKDPYYHASALSSSSNTGPRPLNRHVTTSDLAYSKAKYNQLWVPFIEKAYAKMHGSYRAISGGHVAEAFLDLTGAPTAVYNFDHHDFNPKAFWKELMTFRRKRLPMGCGTTSSQEGIVGMHAYSILDVREVKNVSAEFFYDKIVSGTLGNVSGFTDLDGTVRLLRIRNPHGQGEWKGEFSDKSDAWQKLLAHKNNMGTDTFVDLTEPMSPELERTMVNDGTFWIGYDDFLMGFSNVDVVLAFQGNHAKSFASNFPPKISNHRSSRAFELSAVGRQPGEQEPVNDEIEVFLMCIQKTRRGAYHGRADRKKSYKACDIGILVGETTSATNQELEWVDGRFFGLTRNGHIRLVLNRRSMTKMIVMPVSFGHPAATDEELSFVVRFVSDSPLLVRELAKPPRMHIATQKFCFGRKSISLGLAGTSRHRGLHCSKTVLLERIFDGDFLFRIIRVDCLAGDGGTVLFYMVVDDTCFSRLSPPQRHEAISFSLEVNCRGMTCRTANGIEKHEVISKGKKFEAAWRRFSLNFMSESKSRLFAALVQSGQDYQVGSVKCNFLPPKKTITLESSTQKEMKHKYENYEIHGIFAAVETPPNQLSRHNCQHGSVDTLIDSNPSFDNDLSLVLQKSREEYRAHIAKKVDDSTIPACHSPEIELSMIDPQLESAILASVMEHQASATTQSGSTEDEDIKKAIELSLKCNCIS</sequence>
<dbReference type="EMBL" id="JABMIG020000129">
    <property type="protein sequence ID" value="KAL3790343.1"/>
    <property type="molecule type" value="Genomic_DNA"/>
</dbReference>
<dbReference type="InterPro" id="IPR038765">
    <property type="entry name" value="Papain-like_cys_pep_sf"/>
</dbReference>
<evidence type="ECO:0000256" key="3">
    <source>
        <dbReference type="ARBA" id="ARBA00022771"/>
    </source>
</evidence>
<feature type="region of interest" description="Disordered" evidence="9">
    <location>
        <begin position="59"/>
        <end position="170"/>
    </location>
</feature>
<evidence type="ECO:0000256" key="2">
    <source>
        <dbReference type="ARBA" id="ARBA00022723"/>
    </source>
</evidence>
<evidence type="ECO:0000256" key="1">
    <source>
        <dbReference type="ARBA" id="ARBA00007623"/>
    </source>
</evidence>
<dbReference type="PROSITE" id="PS00139">
    <property type="entry name" value="THIOL_PROTEASE_CYS"/>
    <property type="match status" value="1"/>
</dbReference>
<name>A0ABD3PQ77_9STRA</name>
<evidence type="ECO:0000313" key="12">
    <source>
        <dbReference type="EMBL" id="KAL3790343.1"/>
    </source>
</evidence>
<evidence type="ECO:0000256" key="6">
    <source>
        <dbReference type="PROSITE-ProRule" id="PRU00239"/>
    </source>
</evidence>
<feature type="compositionally biased region" description="Basic and acidic residues" evidence="9">
    <location>
        <begin position="114"/>
        <end position="126"/>
    </location>
</feature>
<proteinExistence type="inferred from homology"/>
<evidence type="ECO:0000256" key="4">
    <source>
        <dbReference type="ARBA" id="ARBA00022833"/>
    </source>
</evidence>
<feature type="active site" evidence="6">
    <location>
        <position position="638"/>
    </location>
</feature>
<dbReference type="PANTHER" id="PTHR10183:SF382">
    <property type="entry name" value="CALPAIN-15"/>
    <property type="match status" value="1"/>
</dbReference>
<dbReference type="InterPro" id="IPR001300">
    <property type="entry name" value="Peptidase_C2_calpain_cat"/>
</dbReference>
<evidence type="ECO:0000259" key="10">
    <source>
        <dbReference type="PROSITE" id="PS50203"/>
    </source>
</evidence>
<feature type="coiled-coil region" evidence="8">
    <location>
        <begin position="211"/>
        <end position="242"/>
    </location>
</feature>
<dbReference type="AlphaFoldDB" id="A0ABD3PQ77"/>
<feature type="compositionally biased region" description="Basic and acidic residues" evidence="9">
    <location>
        <begin position="149"/>
        <end position="164"/>
    </location>
</feature>
<organism evidence="12 13">
    <name type="scientific">Cyclotella cryptica</name>
    <dbReference type="NCBI Taxonomy" id="29204"/>
    <lineage>
        <taxon>Eukaryota</taxon>
        <taxon>Sar</taxon>
        <taxon>Stramenopiles</taxon>
        <taxon>Ochrophyta</taxon>
        <taxon>Bacillariophyta</taxon>
        <taxon>Coscinodiscophyceae</taxon>
        <taxon>Thalassiosirophycidae</taxon>
        <taxon>Stephanodiscales</taxon>
        <taxon>Stephanodiscaceae</taxon>
        <taxon>Cyclotella</taxon>
    </lineage>
</organism>
<dbReference type="PROSITE" id="PS51999">
    <property type="entry name" value="ZF_GRF"/>
    <property type="match status" value="1"/>
</dbReference>
<evidence type="ECO:0000259" key="11">
    <source>
        <dbReference type="PROSITE" id="PS51999"/>
    </source>
</evidence>
<evidence type="ECO:0000256" key="5">
    <source>
        <dbReference type="PIRSR" id="PIRSR622684-1"/>
    </source>
</evidence>
<dbReference type="SMART" id="SM00230">
    <property type="entry name" value="CysPc"/>
    <property type="match status" value="1"/>
</dbReference>
<feature type="domain" description="GRF-type" evidence="11">
    <location>
        <begin position="306"/>
        <end position="347"/>
    </location>
</feature>
<dbReference type="PANTHER" id="PTHR10183">
    <property type="entry name" value="CALPAIN"/>
    <property type="match status" value="1"/>
</dbReference>
<dbReference type="Gene3D" id="3.90.70.10">
    <property type="entry name" value="Cysteine proteinases"/>
    <property type="match status" value="1"/>
</dbReference>
<comment type="similarity">
    <text evidence="1">Belongs to the peptidase C2 family.</text>
</comment>
<dbReference type="GO" id="GO:0006508">
    <property type="term" value="P:proteolysis"/>
    <property type="evidence" value="ECO:0007669"/>
    <property type="project" value="UniProtKB-KW"/>
</dbReference>
<keyword evidence="6" id="KW-0378">Hydrolase</keyword>
<evidence type="ECO:0008006" key="14">
    <source>
        <dbReference type="Google" id="ProtNLM"/>
    </source>
</evidence>
<protein>
    <recommendedName>
        <fullName evidence="14">Calpain catalytic domain-containing protein</fullName>
    </recommendedName>
</protein>
<keyword evidence="13" id="KW-1185">Reference proteome</keyword>
<dbReference type="InterPro" id="IPR003903">
    <property type="entry name" value="UIM_dom"/>
</dbReference>
<evidence type="ECO:0000256" key="7">
    <source>
        <dbReference type="PROSITE-ProRule" id="PRU01343"/>
    </source>
</evidence>
<gene>
    <name evidence="12" type="ORF">HJC23_002729</name>
</gene>
<accession>A0ABD3PQ77</accession>
<dbReference type="InterPro" id="IPR000169">
    <property type="entry name" value="Pept_cys_AS"/>
</dbReference>
<dbReference type="Proteomes" id="UP001516023">
    <property type="component" value="Unassembled WGS sequence"/>
</dbReference>
<keyword evidence="3 7" id="KW-0863">Zinc-finger</keyword>
<keyword evidence="4" id="KW-0862">Zinc</keyword>
<dbReference type="SUPFAM" id="SSF54001">
    <property type="entry name" value="Cysteine proteinases"/>
    <property type="match status" value="1"/>
</dbReference>
<dbReference type="InterPro" id="IPR010666">
    <property type="entry name" value="Znf_GRF"/>
</dbReference>
<keyword evidence="6" id="KW-0788">Thiol protease</keyword>
<evidence type="ECO:0000256" key="9">
    <source>
        <dbReference type="SAM" id="MobiDB-lite"/>
    </source>
</evidence>